<comment type="caution">
    <text evidence="1">The sequence shown here is derived from an EMBL/GenBank/DDBJ whole genome shotgun (WGS) entry which is preliminary data.</text>
</comment>
<proteinExistence type="predicted"/>
<protein>
    <submittedName>
        <fullName evidence="1">Uncharacterized protein</fullName>
    </submittedName>
</protein>
<sequence>MSVNDDPFDLCRRFGVKVVPVPVVLARPVTYIREDATAFISAGLTDEDVTAAADWLLSAALQPTSAPRR</sequence>
<dbReference type="AlphaFoldDB" id="A0A021VSY4"/>
<evidence type="ECO:0000313" key="1">
    <source>
        <dbReference type="EMBL" id="EYR64266.1"/>
    </source>
</evidence>
<name>A0A021VSY4_9CELL</name>
<evidence type="ECO:0000313" key="2">
    <source>
        <dbReference type="Proteomes" id="UP000019753"/>
    </source>
</evidence>
<gene>
    <name evidence="1" type="ORF">N866_13510</name>
</gene>
<keyword evidence="2" id="KW-1185">Reference proteome</keyword>
<dbReference type="Proteomes" id="UP000019753">
    <property type="component" value="Unassembled WGS sequence"/>
</dbReference>
<dbReference type="RefSeq" id="WP_052022436.1">
    <property type="nucleotide sequence ID" value="NZ_AXCW01000039.1"/>
</dbReference>
<reference evidence="1 2" key="1">
    <citation type="submission" date="2014-01" db="EMBL/GenBank/DDBJ databases">
        <title>Actinotalea ferrariae CF5-4.</title>
        <authorList>
            <person name="Chen F."/>
            <person name="Li Y."/>
            <person name="Wang G."/>
        </authorList>
    </citation>
    <scope>NUCLEOTIDE SEQUENCE [LARGE SCALE GENOMIC DNA]</scope>
    <source>
        <strain evidence="1 2">CF5-4</strain>
    </source>
</reference>
<dbReference type="EMBL" id="AXCW01000039">
    <property type="protein sequence ID" value="EYR64266.1"/>
    <property type="molecule type" value="Genomic_DNA"/>
</dbReference>
<organism evidence="1 2">
    <name type="scientific">Actinotalea ferrariae CF5-4</name>
    <dbReference type="NCBI Taxonomy" id="948458"/>
    <lineage>
        <taxon>Bacteria</taxon>
        <taxon>Bacillati</taxon>
        <taxon>Actinomycetota</taxon>
        <taxon>Actinomycetes</taxon>
        <taxon>Micrococcales</taxon>
        <taxon>Cellulomonadaceae</taxon>
        <taxon>Actinotalea</taxon>
    </lineage>
</organism>
<accession>A0A021VSY4</accession>